<proteinExistence type="predicted"/>
<protein>
    <submittedName>
        <fullName evidence="2">Uncharacterized protein</fullName>
    </submittedName>
</protein>
<accession>A0A7V3NUX5</accession>
<feature type="transmembrane region" description="Helical" evidence="1">
    <location>
        <begin position="6"/>
        <end position="26"/>
    </location>
</feature>
<name>A0A7V3NUX5_UNCW3</name>
<keyword evidence="1" id="KW-0472">Membrane</keyword>
<comment type="caution">
    <text evidence="2">The sequence shown here is derived from an EMBL/GenBank/DDBJ whole genome shotgun (WGS) entry which is preliminary data.</text>
</comment>
<keyword evidence="1" id="KW-1133">Transmembrane helix</keyword>
<reference evidence="2" key="1">
    <citation type="journal article" date="2020" name="mSystems">
        <title>Genome- and Community-Level Interaction Insights into Carbon Utilization and Element Cycling Functions of Hydrothermarchaeota in Hydrothermal Sediment.</title>
        <authorList>
            <person name="Zhou Z."/>
            <person name="Liu Y."/>
            <person name="Xu W."/>
            <person name="Pan J."/>
            <person name="Luo Z.H."/>
            <person name="Li M."/>
        </authorList>
    </citation>
    <scope>NUCLEOTIDE SEQUENCE [LARGE SCALE GENOMIC DNA]</scope>
    <source>
        <strain evidence="2">SpSt-754</strain>
    </source>
</reference>
<evidence type="ECO:0000313" key="2">
    <source>
        <dbReference type="EMBL" id="HGB35621.1"/>
    </source>
</evidence>
<keyword evidence="1" id="KW-0812">Transmembrane</keyword>
<gene>
    <name evidence="2" type="ORF">ENV38_01775</name>
</gene>
<dbReference type="AlphaFoldDB" id="A0A7V3NUX5"/>
<evidence type="ECO:0000256" key="1">
    <source>
        <dbReference type="SAM" id="Phobius"/>
    </source>
</evidence>
<dbReference type="EMBL" id="DTGD01000071">
    <property type="protein sequence ID" value="HGB35621.1"/>
    <property type="molecule type" value="Genomic_DNA"/>
</dbReference>
<organism evidence="2">
    <name type="scientific">candidate division WOR-3 bacterium</name>
    <dbReference type="NCBI Taxonomy" id="2052148"/>
    <lineage>
        <taxon>Bacteria</taxon>
        <taxon>Bacteria division WOR-3</taxon>
    </lineage>
</organism>
<sequence>MLRRPIYLIVFLLIFGILGYIEYQIVQKESSKIERMENELINQFREFSTYKNYVYQFSLPASRSFLFIDMRELGDDGRKMSFLKDYFQSSAKQYGLDTEVKVESGQFFDWMNVLSSAGGLLKVYRVNMEIQNYTNLPALLEFLKFLKNFPVVIDNFEAGTGGEKKGYIKLTFQFVETYEE</sequence>